<sequence>MNAKLTLIAAASLLTGSLFAQTSFAACTPVQGATLVTAGELKMSTNPTLPPLQYVDGEGQLKGMRIELGEEIARRLCLKPDYTRIEFSAMVPGLQGGRWDMINTGIFFTPARAKMMYMIPYESQAISVSVAPADSGKIQKVEDLAGKSVGVEIGGFEETTIRKISKELEAKGLKPVDIHTFDNFTVAFQALRAQQVSAVISIDAVAADYQHKGMFKQVLSGLEPTPVAIAFKDAHLADATAKVLNQMNADGSLPALFNKYGAKMITGTFSVQGPNS</sequence>
<dbReference type="SMART" id="SM00062">
    <property type="entry name" value="PBPb"/>
    <property type="match status" value="1"/>
</dbReference>
<dbReference type="RefSeq" id="WP_208725462.1">
    <property type="nucleotide sequence ID" value="NZ_CP024636.1"/>
</dbReference>
<dbReference type="EMBL" id="JAUOOM010000002">
    <property type="protein sequence ID" value="MDO6405622.1"/>
    <property type="molecule type" value="Genomic_DNA"/>
</dbReference>
<feature type="signal peptide" evidence="3">
    <location>
        <begin position="1"/>
        <end position="20"/>
    </location>
</feature>
<proteinExistence type="inferred from homology"/>
<dbReference type="PROSITE" id="PS51257">
    <property type="entry name" value="PROKAR_LIPOPROTEIN"/>
    <property type="match status" value="1"/>
</dbReference>
<dbReference type="Pfam" id="PF00497">
    <property type="entry name" value="SBP_bac_3"/>
    <property type="match status" value="1"/>
</dbReference>
<protein>
    <submittedName>
        <fullName evidence="5">ABC transporter substrate-binding protein</fullName>
    </submittedName>
</protein>
<dbReference type="Gene3D" id="3.40.190.10">
    <property type="entry name" value="Periplasmic binding protein-like II"/>
    <property type="match status" value="2"/>
</dbReference>
<dbReference type="CDD" id="cd01004">
    <property type="entry name" value="PBP2_MidA_like"/>
    <property type="match status" value="1"/>
</dbReference>
<feature type="chain" id="PRO_5046038080" evidence="3">
    <location>
        <begin position="21"/>
        <end position="276"/>
    </location>
</feature>
<organism evidence="5 6">
    <name type="scientific">Pantoea phytobeneficialis</name>
    <dbReference type="NCBI Taxonomy" id="2052056"/>
    <lineage>
        <taxon>Bacteria</taxon>
        <taxon>Pseudomonadati</taxon>
        <taxon>Pseudomonadota</taxon>
        <taxon>Gammaproteobacteria</taxon>
        <taxon>Enterobacterales</taxon>
        <taxon>Erwiniaceae</taxon>
        <taxon>Pantoea</taxon>
    </lineage>
</organism>
<dbReference type="InterPro" id="IPR001638">
    <property type="entry name" value="Solute-binding_3/MltF_N"/>
</dbReference>
<keyword evidence="2 3" id="KW-0732">Signal</keyword>
<evidence type="ECO:0000313" key="6">
    <source>
        <dbReference type="Proteomes" id="UP001171299"/>
    </source>
</evidence>
<keyword evidence="6" id="KW-1185">Reference proteome</keyword>
<dbReference type="Proteomes" id="UP001171299">
    <property type="component" value="Unassembled WGS sequence"/>
</dbReference>
<evidence type="ECO:0000256" key="1">
    <source>
        <dbReference type="ARBA" id="ARBA00010333"/>
    </source>
</evidence>
<accession>A0ABT8XQA1</accession>
<comment type="similarity">
    <text evidence="1">Belongs to the bacterial solute-binding protein 3 family.</text>
</comment>
<gene>
    <name evidence="5" type="ORF">Q3404_03450</name>
</gene>
<name>A0ABT8XQA1_9GAMM</name>
<feature type="domain" description="Solute-binding protein family 3/N-terminal" evidence="4">
    <location>
        <begin position="40"/>
        <end position="264"/>
    </location>
</feature>
<reference evidence="5" key="1">
    <citation type="submission" date="2023-07" db="EMBL/GenBank/DDBJ databases">
        <title>The extreme plant-growth-promoting properties of Pantoea phytobeneficialis PF55 revealed by functional and genomic analysis.</title>
        <authorList>
            <person name="Nascimento F.X."/>
            <person name="Marcio R.J."/>
        </authorList>
    </citation>
    <scope>NUCLEOTIDE SEQUENCE</scope>
    <source>
        <strain evidence="5">PF55</strain>
    </source>
</reference>
<dbReference type="PANTHER" id="PTHR35936:SF17">
    <property type="entry name" value="ARGININE-BINDING EXTRACELLULAR PROTEIN ARTP"/>
    <property type="match status" value="1"/>
</dbReference>
<comment type="caution">
    <text evidence="5">The sequence shown here is derived from an EMBL/GenBank/DDBJ whole genome shotgun (WGS) entry which is preliminary data.</text>
</comment>
<dbReference type="SUPFAM" id="SSF53850">
    <property type="entry name" value="Periplasmic binding protein-like II"/>
    <property type="match status" value="1"/>
</dbReference>
<evidence type="ECO:0000259" key="4">
    <source>
        <dbReference type="SMART" id="SM00062"/>
    </source>
</evidence>
<evidence type="ECO:0000256" key="3">
    <source>
        <dbReference type="SAM" id="SignalP"/>
    </source>
</evidence>
<evidence type="ECO:0000313" key="5">
    <source>
        <dbReference type="EMBL" id="MDO6405622.1"/>
    </source>
</evidence>
<evidence type="ECO:0000256" key="2">
    <source>
        <dbReference type="ARBA" id="ARBA00022729"/>
    </source>
</evidence>
<dbReference type="PANTHER" id="PTHR35936">
    <property type="entry name" value="MEMBRANE-BOUND LYTIC MUREIN TRANSGLYCOSYLASE F"/>
    <property type="match status" value="1"/>
</dbReference>